<evidence type="ECO:0000313" key="5">
    <source>
        <dbReference type="Proteomes" id="UP000637628"/>
    </source>
</evidence>
<dbReference type="PANTHER" id="PTHR33392:SF6">
    <property type="entry name" value="POLYISOPRENYL-TEICHOIC ACID--PEPTIDOGLYCAN TEICHOIC ACID TRANSFERASE TAGU"/>
    <property type="match status" value="1"/>
</dbReference>
<gene>
    <name evidence="4" type="ORF">Adu01nite_39500</name>
</gene>
<evidence type="ECO:0000256" key="1">
    <source>
        <dbReference type="ARBA" id="ARBA00006068"/>
    </source>
</evidence>
<dbReference type="InterPro" id="IPR050922">
    <property type="entry name" value="LytR/CpsA/Psr_CW_biosynth"/>
</dbReference>
<keyword evidence="2" id="KW-0732">Signal</keyword>
<dbReference type="EMBL" id="BOML01000032">
    <property type="protein sequence ID" value="GIE02600.1"/>
    <property type="molecule type" value="Genomic_DNA"/>
</dbReference>
<name>A0ABQ3YYE5_9ACTN</name>
<reference evidence="4 5" key="1">
    <citation type="submission" date="2021-01" db="EMBL/GenBank/DDBJ databases">
        <title>Whole genome shotgun sequence of Actinoplanes durhamensis NBRC 14914.</title>
        <authorList>
            <person name="Komaki H."/>
            <person name="Tamura T."/>
        </authorList>
    </citation>
    <scope>NUCLEOTIDE SEQUENCE [LARGE SCALE GENOMIC DNA]</scope>
    <source>
        <strain evidence="4 5">NBRC 14914</strain>
    </source>
</reference>
<organism evidence="4 5">
    <name type="scientific">Paractinoplanes durhamensis</name>
    <dbReference type="NCBI Taxonomy" id="113563"/>
    <lineage>
        <taxon>Bacteria</taxon>
        <taxon>Bacillati</taxon>
        <taxon>Actinomycetota</taxon>
        <taxon>Actinomycetes</taxon>
        <taxon>Micromonosporales</taxon>
        <taxon>Micromonosporaceae</taxon>
        <taxon>Paractinoplanes</taxon>
    </lineage>
</organism>
<proteinExistence type="inferred from homology"/>
<comment type="similarity">
    <text evidence="1">Belongs to the LytR/CpsA/Psr (LCP) family.</text>
</comment>
<sequence length="350" mass="37351">MARWAKAVLVTLTALAALAGAGFGASVLYAEHVAAQVGRDDMLGQASALPKIAKGSEYVVVTGPSTGPSALPGVGNGVEVGQNFLILGVDTRSGWTQGQSRSDTIMLLHVDRNREHAGIVSFPRDSYVYIPPVAGRWNGGKTKINAAYAWGGAPLVVQVVSHLTGVNIDHVVRVDFAAVRKITDIVGGVDVTVRKTTRDGRTGFTFKAGVNHLDGKKAEIYVRQRYGLAGGDFDRVKRQQQYLHALTGKVLSMGVLTNPIRLNQLLSEAAKSLVVDQGLSLAQTARELSHLSQDDLGFTTIPSTGFVHTTAGTANRLDTNGCRALFLALRTDTMTDWFRTHKGYQAVTGA</sequence>
<evidence type="ECO:0000256" key="2">
    <source>
        <dbReference type="SAM" id="SignalP"/>
    </source>
</evidence>
<comment type="caution">
    <text evidence="4">The sequence shown here is derived from an EMBL/GenBank/DDBJ whole genome shotgun (WGS) entry which is preliminary data.</text>
</comment>
<dbReference type="Gene3D" id="3.40.630.190">
    <property type="entry name" value="LCP protein"/>
    <property type="match status" value="1"/>
</dbReference>
<protein>
    <recommendedName>
        <fullName evidence="3">Cell envelope-related transcriptional attenuator domain-containing protein</fullName>
    </recommendedName>
</protein>
<dbReference type="PANTHER" id="PTHR33392">
    <property type="entry name" value="POLYISOPRENYL-TEICHOIC ACID--PEPTIDOGLYCAN TEICHOIC ACID TRANSFERASE TAGU"/>
    <property type="match status" value="1"/>
</dbReference>
<feature type="domain" description="Cell envelope-related transcriptional attenuator" evidence="3">
    <location>
        <begin position="101"/>
        <end position="250"/>
    </location>
</feature>
<dbReference type="Pfam" id="PF03816">
    <property type="entry name" value="LytR_cpsA_psr"/>
    <property type="match status" value="1"/>
</dbReference>
<feature type="signal peptide" evidence="2">
    <location>
        <begin position="1"/>
        <end position="19"/>
    </location>
</feature>
<dbReference type="Proteomes" id="UP000637628">
    <property type="component" value="Unassembled WGS sequence"/>
</dbReference>
<dbReference type="InterPro" id="IPR004474">
    <property type="entry name" value="LytR_CpsA_psr"/>
</dbReference>
<accession>A0ABQ3YYE5</accession>
<evidence type="ECO:0000259" key="3">
    <source>
        <dbReference type="Pfam" id="PF03816"/>
    </source>
</evidence>
<evidence type="ECO:0000313" key="4">
    <source>
        <dbReference type="EMBL" id="GIE02600.1"/>
    </source>
</evidence>
<feature type="chain" id="PRO_5047363075" description="Cell envelope-related transcriptional attenuator domain-containing protein" evidence="2">
    <location>
        <begin position="20"/>
        <end position="350"/>
    </location>
</feature>
<dbReference type="NCBIfam" id="TIGR00350">
    <property type="entry name" value="lytR_cpsA_psr"/>
    <property type="match status" value="1"/>
</dbReference>
<keyword evidence="5" id="KW-1185">Reference proteome</keyword>